<sequence length="233" mass="26718">MTPHQANLLEKEDWRFHAIDATGTGLGILATTEMLAKRHLSFGLPSAPALYLSLARNAHARRVAIDVDMCFVSHPKPQGTWPEDHRVLFDFFELFIAEVIFSFTAIEAFANESIPANFIYLWKNAKEVKQLSRADIERFVQLDEKLKRVLPMAHNIKSPAGTKAWQGFKELKTIRDRVIHMKSVDRRASGPEHQTLWGLMLEQKQQDFAEVAYRLIGGYPALVGERRWYRSCP</sequence>
<dbReference type="STRING" id="83765.SAMN05660284_01597"/>
<accession>A0A1I4ZDK0</accession>
<keyword evidence="2" id="KW-1185">Reference proteome</keyword>
<dbReference type="OrthoDB" id="9130831at2"/>
<reference evidence="2" key="1">
    <citation type="submission" date="2016-10" db="EMBL/GenBank/DDBJ databases">
        <authorList>
            <person name="Varghese N."/>
            <person name="Submissions S."/>
        </authorList>
    </citation>
    <scope>NUCLEOTIDE SEQUENCE [LARGE SCALE GENOMIC DNA]</scope>
    <source>
        <strain evidence="2">DSM 6150</strain>
    </source>
</reference>
<dbReference type="AlphaFoldDB" id="A0A1I4ZDK0"/>
<dbReference type="RefSeq" id="WP_091194150.1">
    <property type="nucleotide sequence ID" value="NZ_FOVE01000010.1"/>
</dbReference>
<dbReference type="EMBL" id="FOVE01000010">
    <property type="protein sequence ID" value="SFN48354.1"/>
    <property type="molecule type" value="Genomic_DNA"/>
</dbReference>
<name>A0A1I4ZDK0_9NEIS</name>
<evidence type="ECO:0000313" key="2">
    <source>
        <dbReference type="Proteomes" id="UP000242869"/>
    </source>
</evidence>
<protein>
    <submittedName>
        <fullName evidence="1">Uncharacterized protein</fullName>
    </submittedName>
</protein>
<organism evidence="1 2">
    <name type="scientific">Formivibrio citricus</name>
    <dbReference type="NCBI Taxonomy" id="83765"/>
    <lineage>
        <taxon>Bacteria</taxon>
        <taxon>Pseudomonadati</taxon>
        <taxon>Pseudomonadota</taxon>
        <taxon>Betaproteobacteria</taxon>
        <taxon>Neisseriales</taxon>
        <taxon>Chitinibacteraceae</taxon>
        <taxon>Formivibrio</taxon>
    </lineage>
</organism>
<proteinExistence type="predicted"/>
<evidence type="ECO:0000313" key="1">
    <source>
        <dbReference type="EMBL" id="SFN48354.1"/>
    </source>
</evidence>
<dbReference type="Proteomes" id="UP000242869">
    <property type="component" value="Unassembled WGS sequence"/>
</dbReference>
<gene>
    <name evidence="1" type="ORF">SAMN05660284_01597</name>
</gene>